<proteinExistence type="predicted"/>
<dbReference type="EMBL" id="JARJCW010000016">
    <property type="protein sequence ID" value="KAJ7215886.1"/>
    <property type="molecule type" value="Genomic_DNA"/>
</dbReference>
<gene>
    <name evidence="2" type="ORF">GGX14DRAFT_359292</name>
</gene>
<dbReference type="SUPFAM" id="SSF53098">
    <property type="entry name" value="Ribonuclease H-like"/>
    <property type="match status" value="1"/>
</dbReference>
<accession>A0AAD6VKS9</accession>
<comment type="caution">
    <text evidence="2">The sequence shown here is derived from an EMBL/GenBank/DDBJ whole genome shotgun (WGS) entry which is preliminary data.</text>
</comment>
<dbReference type="InterPro" id="IPR012337">
    <property type="entry name" value="RNaseH-like_sf"/>
</dbReference>
<dbReference type="GO" id="GO:0003676">
    <property type="term" value="F:nucleic acid binding"/>
    <property type="evidence" value="ECO:0007669"/>
    <property type="project" value="InterPro"/>
</dbReference>
<dbReference type="Proteomes" id="UP001219525">
    <property type="component" value="Unassembled WGS sequence"/>
</dbReference>
<dbReference type="GO" id="GO:0004523">
    <property type="term" value="F:RNA-DNA hybrid ribonuclease activity"/>
    <property type="evidence" value="ECO:0007669"/>
    <property type="project" value="InterPro"/>
</dbReference>
<evidence type="ECO:0000259" key="1">
    <source>
        <dbReference type="Pfam" id="PF00075"/>
    </source>
</evidence>
<dbReference type="Pfam" id="PF00075">
    <property type="entry name" value="RNase_H"/>
    <property type="match status" value="1"/>
</dbReference>
<organism evidence="2 3">
    <name type="scientific">Mycena pura</name>
    <dbReference type="NCBI Taxonomy" id="153505"/>
    <lineage>
        <taxon>Eukaryota</taxon>
        <taxon>Fungi</taxon>
        <taxon>Dikarya</taxon>
        <taxon>Basidiomycota</taxon>
        <taxon>Agaricomycotina</taxon>
        <taxon>Agaricomycetes</taxon>
        <taxon>Agaricomycetidae</taxon>
        <taxon>Agaricales</taxon>
        <taxon>Marasmiineae</taxon>
        <taxon>Mycenaceae</taxon>
        <taxon>Mycena</taxon>
    </lineage>
</organism>
<dbReference type="InterPro" id="IPR002156">
    <property type="entry name" value="RNaseH_domain"/>
</dbReference>
<evidence type="ECO:0000313" key="2">
    <source>
        <dbReference type="EMBL" id="KAJ7215886.1"/>
    </source>
</evidence>
<reference evidence="2" key="1">
    <citation type="submission" date="2023-03" db="EMBL/GenBank/DDBJ databases">
        <title>Massive genome expansion in bonnet fungi (Mycena s.s.) driven by repeated elements and novel gene families across ecological guilds.</title>
        <authorList>
            <consortium name="Lawrence Berkeley National Laboratory"/>
            <person name="Harder C.B."/>
            <person name="Miyauchi S."/>
            <person name="Viragh M."/>
            <person name="Kuo A."/>
            <person name="Thoen E."/>
            <person name="Andreopoulos B."/>
            <person name="Lu D."/>
            <person name="Skrede I."/>
            <person name="Drula E."/>
            <person name="Henrissat B."/>
            <person name="Morin E."/>
            <person name="Kohler A."/>
            <person name="Barry K."/>
            <person name="LaButti K."/>
            <person name="Morin E."/>
            <person name="Salamov A."/>
            <person name="Lipzen A."/>
            <person name="Mereny Z."/>
            <person name="Hegedus B."/>
            <person name="Baldrian P."/>
            <person name="Stursova M."/>
            <person name="Weitz H."/>
            <person name="Taylor A."/>
            <person name="Grigoriev I.V."/>
            <person name="Nagy L.G."/>
            <person name="Martin F."/>
            <person name="Kauserud H."/>
        </authorList>
    </citation>
    <scope>NUCLEOTIDE SEQUENCE</scope>
    <source>
        <strain evidence="2">9144</strain>
    </source>
</reference>
<feature type="domain" description="RNase H type-1" evidence="1">
    <location>
        <begin position="10"/>
        <end position="109"/>
    </location>
</feature>
<evidence type="ECO:0000313" key="3">
    <source>
        <dbReference type="Proteomes" id="UP001219525"/>
    </source>
</evidence>
<protein>
    <recommendedName>
        <fullName evidence="1">RNase H type-1 domain-containing protein</fullName>
    </recommendedName>
</protein>
<name>A0AAD6VKS9_9AGAR</name>
<sequence>METPVPQNAVIYAVGVIHTPPGKAATAAAAFSVEGSENVPVGKRLPTANDQSQYVAEFFAALMAIRSVKDSTTLTIYSTQPYVQEAMNKKLQRWEHEGWVGVQNKDILRCVAAELKARKAPTYFRVAEPGTAAREACKRVARLAKRAARGSVATNWDLTLPPNTALPGLSLQGNRQKIFYRSIREEKTKKLAPRPSTERHLKVIREAVCETFGRHVSDADIWASLTAKDFLPKPAQFLWRGVHNAHKIGSYWTHIPECEERAICRDCGELEDLDHILVRCKSPGREMVWKAAGTLWRERGAVWPEVLLGTILGCGLAEFRDDKGKVDRGARRLYRVLMSESAYLIWRLRNDRVIDRDGAPASTEEIANKFKFVVNQRLQMDKILANRPRRGRRPALPPKVVLETWSGLLDNGQNLPADWLSEPRVLVGNRAFPPRTPDQRGNSLGIG</sequence>
<dbReference type="AlphaFoldDB" id="A0AAD6VKS9"/>
<keyword evidence="3" id="KW-1185">Reference proteome</keyword>
<dbReference type="InterPro" id="IPR036397">
    <property type="entry name" value="RNaseH_sf"/>
</dbReference>
<dbReference type="Gene3D" id="3.30.420.10">
    <property type="entry name" value="Ribonuclease H-like superfamily/Ribonuclease H"/>
    <property type="match status" value="1"/>
</dbReference>